<keyword evidence="1" id="KW-0812">Transmembrane</keyword>
<feature type="transmembrane region" description="Helical" evidence="1">
    <location>
        <begin position="44"/>
        <end position="66"/>
    </location>
</feature>
<proteinExistence type="predicted"/>
<dbReference type="EMBL" id="VYWO01000006">
    <property type="protein sequence ID" value="KAA9300199.1"/>
    <property type="molecule type" value="Genomic_DNA"/>
</dbReference>
<protein>
    <submittedName>
        <fullName evidence="2">Uncharacterized protein</fullName>
    </submittedName>
</protein>
<dbReference type="RefSeq" id="WP_070431660.1">
    <property type="nucleotide sequence ID" value="NZ_VYWO01000006.1"/>
</dbReference>
<dbReference type="Proteomes" id="UP000327148">
    <property type="component" value="Unassembled WGS sequence"/>
</dbReference>
<accession>A0A5N1GJ32</accession>
<evidence type="ECO:0000313" key="2">
    <source>
        <dbReference type="EMBL" id="KAA9300199.1"/>
    </source>
</evidence>
<feature type="transmembrane region" description="Helical" evidence="1">
    <location>
        <begin position="117"/>
        <end position="137"/>
    </location>
</feature>
<gene>
    <name evidence="2" type="ORF">F6I03_08555</name>
</gene>
<feature type="transmembrane region" description="Helical" evidence="1">
    <location>
        <begin position="21"/>
        <end position="38"/>
    </location>
</feature>
<evidence type="ECO:0000256" key="1">
    <source>
        <dbReference type="SAM" id="Phobius"/>
    </source>
</evidence>
<organism evidence="2 3">
    <name type="scientific">Aerococcus sanguinicola</name>
    <dbReference type="NCBI Taxonomy" id="119206"/>
    <lineage>
        <taxon>Bacteria</taxon>
        <taxon>Bacillati</taxon>
        <taxon>Bacillota</taxon>
        <taxon>Bacilli</taxon>
        <taxon>Lactobacillales</taxon>
        <taxon>Aerococcaceae</taxon>
        <taxon>Aerococcus</taxon>
    </lineage>
</organism>
<comment type="caution">
    <text evidence="2">The sequence shown here is derived from an EMBL/GenBank/DDBJ whole genome shotgun (WGS) entry which is preliminary data.</text>
</comment>
<feature type="transmembrane region" description="Helical" evidence="1">
    <location>
        <begin position="78"/>
        <end position="97"/>
    </location>
</feature>
<keyword evidence="1" id="KW-0472">Membrane</keyword>
<keyword evidence="1" id="KW-1133">Transmembrane helix</keyword>
<reference evidence="2 3" key="1">
    <citation type="submission" date="2019-09" db="EMBL/GenBank/DDBJ databases">
        <title>Draft genome sequence assemblies of isolates from the urinary tract.</title>
        <authorList>
            <person name="Mores C.R."/>
            <person name="Putonti C."/>
            <person name="Wolfe A.J."/>
        </authorList>
    </citation>
    <scope>NUCLEOTIDE SEQUENCE [LARGE SCALE GENOMIC DNA]</scope>
    <source>
        <strain evidence="2 3">UMB623</strain>
    </source>
</reference>
<evidence type="ECO:0000313" key="3">
    <source>
        <dbReference type="Proteomes" id="UP000327148"/>
    </source>
</evidence>
<dbReference type="AlphaFoldDB" id="A0A5N1GJ32"/>
<name>A0A5N1GJ32_9LACT</name>
<sequence>MKRTHDFDHSWLRPALIQTSFPYVLSLLTFIIIFFRGAEAALANLWLFNLLALVMTAFVLWTDYQIMIHMNHIKVRSAGLLYLVISGLFVLSFQVFYDMMLTLTISVGHFIFFDAMYNLSFCALFIVAFKISGLYLIDLFAQIRDRY</sequence>